<accession>A0A0F9TWY6</accession>
<dbReference type="GO" id="GO:0016491">
    <property type="term" value="F:oxidoreductase activity"/>
    <property type="evidence" value="ECO:0007669"/>
    <property type="project" value="InterPro"/>
</dbReference>
<dbReference type="Pfam" id="PF00881">
    <property type="entry name" value="Nitroreductase"/>
    <property type="match status" value="2"/>
</dbReference>
<name>A0A0F9TWY6_9ZZZZ</name>
<organism evidence="2">
    <name type="scientific">marine sediment metagenome</name>
    <dbReference type="NCBI Taxonomy" id="412755"/>
    <lineage>
        <taxon>unclassified sequences</taxon>
        <taxon>metagenomes</taxon>
        <taxon>ecological metagenomes</taxon>
    </lineage>
</organism>
<dbReference type="SUPFAM" id="SSF55469">
    <property type="entry name" value="FMN-dependent nitroreductase-like"/>
    <property type="match status" value="1"/>
</dbReference>
<feature type="domain" description="Nitroreductase" evidence="1">
    <location>
        <begin position="67"/>
        <end position="153"/>
    </location>
</feature>
<dbReference type="Gene3D" id="3.40.109.10">
    <property type="entry name" value="NADH Oxidase"/>
    <property type="match status" value="1"/>
</dbReference>
<protein>
    <recommendedName>
        <fullName evidence="1">Nitroreductase domain-containing protein</fullName>
    </recommendedName>
</protein>
<gene>
    <name evidence="2" type="ORF">LCGC14_0678140</name>
</gene>
<dbReference type="PANTHER" id="PTHR23026">
    <property type="entry name" value="NADPH NITROREDUCTASE"/>
    <property type="match status" value="1"/>
</dbReference>
<comment type="caution">
    <text evidence="2">The sequence shown here is derived from an EMBL/GenBank/DDBJ whole genome shotgun (WGS) entry which is preliminary data.</text>
</comment>
<dbReference type="InterPro" id="IPR000415">
    <property type="entry name" value="Nitroreductase-like"/>
</dbReference>
<dbReference type="CDD" id="cd02062">
    <property type="entry name" value="Nitro_FMN_reductase"/>
    <property type="match status" value="1"/>
</dbReference>
<evidence type="ECO:0000313" key="2">
    <source>
        <dbReference type="EMBL" id="KKN45913.1"/>
    </source>
</evidence>
<evidence type="ECO:0000259" key="1">
    <source>
        <dbReference type="Pfam" id="PF00881"/>
    </source>
</evidence>
<feature type="domain" description="Nitroreductase" evidence="1">
    <location>
        <begin position="13"/>
        <end position="60"/>
    </location>
</feature>
<dbReference type="InterPro" id="IPR050627">
    <property type="entry name" value="Nitroreductase/BluB"/>
</dbReference>
<sequence length="179" mass="20884">MEMKIINEFLEFIKKRKSIRNFTDQKIGTSTIKEILKCGRWAPSGSNSQPWRISVVVHPTVKRMLSEKSKYREIIDSAYVIVVVFLDLERGYDRVKDIQAIGAFMQNILLGVHAQENLGAVWIGEILNRKEEVNEIFKFPPDKYELMGCIAIGVIDTVQEEKNEKSRKRRPLESFMDWY</sequence>
<dbReference type="EMBL" id="LAZR01001359">
    <property type="protein sequence ID" value="KKN45913.1"/>
    <property type="molecule type" value="Genomic_DNA"/>
</dbReference>
<dbReference type="AlphaFoldDB" id="A0A0F9TWY6"/>
<proteinExistence type="predicted"/>
<reference evidence="2" key="1">
    <citation type="journal article" date="2015" name="Nature">
        <title>Complex archaea that bridge the gap between prokaryotes and eukaryotes.</title>
        <authorList>
            <person name="Spang A."/>
            <person name="Saw J.H."/>
            <person name="Jorgensen S.L."/>
            <person name="Zaremba-Niedzwiedzka K."/>
            <person name="Martijn J."/>
            <person name="Lind A.E."/>
            <person name="van Eijk R."/>
            <person name="Schleper C."/>
            <person name="Guy L."/>
            <person name="Ettema T.J."/>
        </authorList>
    </citation>
    <scope>NUCLEOTIDE SEQUENCE</scope>
</reference>
<dbReference type="PANTHER" id="PTHR23026:SF123">
    <property type="entry name" value="NAD(P)H NITROREDUCTASE RV3131-RELATED"/>
    <property type="match status" value="1"/>
</dbReference>
<dbReference type="InterPro" id="IPR029479">
    <property type="entry name" value="Nitroreductase"/>
</dbReference>